<evidence type="ECO:0000313" key="4">
    <source>
        <dbReference type="Proteomes" id="UP000775213"/>
    </source>
</evidence>
<accession>A0AAV7HK55</accession>
<dbReference type="GO" id="GO:0009738">
    <property type="term" value="P:abscisic acid-activated signaling pathway"/>
    <property type="evidence" value="ECO:0007669"/>
    <property type="project" value="TreeGrafter"/>
</dbReference>
<name>A0AAV7HK55_DENCH</name>
<comment type="similarity">
    <text evidence="1">Belongs to the BetVI family.</text>
</comment>
<dbReference type="InterPro" id="IPR050279">
    <property type="entry name" value="Plant_def-hormone_signal"/>
</dbReference>
<gene>
    <name evidence="3" type="ORF">IEQ34_002243</name>
</gene>
<dbReference type="PANTHER" id="PTHR31213:SF64">
    <property type="entry name" value="PHYTOHORMONE-BINDING PROTEIN"/>
    <property type="match status" value="1"/>
</dbReference>
<sequence length="156" mass="17198">MASKIELQTEFNVGLEALWNAVTKDKFDVLRKAAPHLMTDSQVLEGDGGLGTLVSINIGDAAAHIPPFKEKTVEFDEAGHFVSFQGIEGGFLKLGFTSYKVSFKLDDLEENKTLVKTTINYELDEEIDGTTQVVEDFTNIIGEYLKALTSYLENSA</sequence>
<dbReference type="GO" id="GO:0010427">
    <property type="term" value="F:abscisic acid binding"/>
    <property type="evidence" value="ECO:0007669"/>
    <property type="project" value="TreeGrafter"/>
</dbReference>
<dbReference type="InterPro" id="IPR023393">
    <property type="entry name" value="START-like_dom_sf"/>
</dbReference>
<feature type="domain" description="Bet v I/Major latex protein" evidence="2">
    <location>
        <begin position="3"/>
        <end position="145"/>
    </location>
</feature>
<comment type="caution">
    <text evidence="3">The sequence shown here is derived from an EMBL/GenBank/DDBJ whole genome shotgun (WGS) entry which is preliminary data.</text>
</comment>
<dbReference type="AlphaFoldDB" id="A0AAV7HK55"/>
<dbReference type="Gene3D" id="3.30.530.20">
    <property type="match status" value="1"/>
</dbReference>
<dbReference type="EMBL" id="JAGFBR010000003">
    <property type="protein sequence ID" value="KAH0469011.1"/>
    <property type="molecule type" value="Genomic_DNA"/>
</dbReference>
<reference evidence="3 4" key="1">
    <citation type="journal article" date="2021" name="Hortic Res">
        <title>Chromosome-scale assembly of the Dendrobium chrysotoxum genome enhances the understanding of orchid evolution.</title>
        <authorList>
            <person name="Zhang Y."/>
            <person name="Zhang G.Q."/>
            <person name="Zhang D."/>
            <person name="Liu X.D."/>
            <person name="Xu X.Y."/>
            <person name="Sun W.H."/>
            <person name="Yu X."/>
            <person name="Zhu X."/>
            <person name="Wang Z.W."/>
            <person name="Zhao X."/>
            <person name="Zhong W.Y."/>
            <person name="Chen H."/>
            <person name="Yin W.L."/>
            <person name="Huang T."/>
            <person name="Niu S.C."/>
            <person name="Liu Z.J."/>
        </authorList>
    </citation>
    <scope>NUCLEOTIDE SEQUENCE [LARGE SCALE GENOMIC DNA]</scope>
    <source>
        <strain evidence="3">Lindl</strain>
    </source>
</reference>
<evidence type="ECO:0000256" key="1">
    <source>
        <dbReference type="ARBA" id="ARBA00009744"/>
    </source>
</evidence>
<evidence type="ECO:0000313" key="3">
    <source>
        <dbReference type="EMBL" id="KAH0469011.1"/>
    </source>
</evidence>
<dbReference type="GO" id="GO:0004864">
    <property type="term" value="F:protein phosphatase inhibitor activity"/>
    <property type="evidence" value="ECO:0007669"/>
    <property type="project" value="TreeGrafter"/>
</dbReference>
<proteinExistence type="inferred from homology"/>
<dbReference type="GO" id="GO:0005737">
    <property type="term" value="C:cytoplasm"/>
    <property type="evidence" value="ECO:0007669"/>
    <property type="project" value="TreeGrafter"/>
</dbReference>
<dbReference type="Proteomes" id="UP000775213">
    <property type="component" value="Unassembled WGS sequence"/>
</dbReference>
<dbReference type="SUPFAM" id="SSF55961">
    <property type="entry name" value="Bet v1-like"/>
    <property type="match status" value="1"/>
</dbReference>
<organism evidence="3 4">
    <name type="scientific">Dendrobium chrysotoxum</name>
    <name type="common">Orchid</name>
    <dbReference type="NCBI Taxonomy" id="161865"/>
    <lineage>
        <taxon>Eukaryota</taxon>
        <taxon>Viridiplantae</taxon>
        <taxon>Streptophyta</taxon>
        <taxon>Embryophyta</taxon>
        <taxon>Tracheophyta</taxon>
        <taxon>Spermatophyta</taxon>
        <taxon>Magnoliopsida</taxon>
        <taxon>Liliopsida</taxon>
        <taxon>Asparagales</taxon>
        <taxon>Orchidaceae</taxon>
        <taxon>Epidendroideae</taxon>
        <taxon>Malaxideae</taxon>
        <taxon>Dendrobiinae</taxon>
        <taxon>Dendrobium</taxon>
    </lineage>
</organism>
<keyword evidence="4" id="KW-1185">Reference proteome</keyword>
<protein>
    <recommendedName>
        <fullName evidence="2">Bet v I/Major latex protein domain-containing protein</fullName>
    </recommendedName>
</protein>
<dbReference type="PANTHER" id="PTHR31213">
    <property type="entry name" value="OS08G0374000 PROTEIN-RELATED"/>
    <property type="match status" value="1"/>
</dbReference>
<dbReference type="GO" id="GO:0006952">
    <property type="term" value="P:defense response"/>
    <property type="evidence" value="ECO:0007669"/>
    <property type="project" value="InterPro"/>
</dbReference>
<evidence type="ECO:0000259" key="2">
    <source>
        <dbReference type="Pfam" id="PF00407"/>
    </source>
</evidence>
<dbReference type="InterPro" id="IPR000916">
    <property type="entry name" value="Bet_v_I/MLP"/>
</dbReference>
<dbReference type="GO" id="GO:0005634">
    <property type="term" value="C:nucleus"/>
    <property type="evidence" value="ECO:0007669"/>
    <property type="project" value="TreeGrafter"/>
</dbReference>
<dbReference type="GO" id="GO:0038023">
    <property type="term" value="F:signaling receptor activity"/>
    <property type="evidence" value="ECO:0007669"/>
    <property type="project" value="TreeGrafter"/>
</dbReference>
<dbReference type="Pfam" id="PF00407">
    <property type="entry name" value="Bet_v_1"/>
    <property type="match status" value="1"/>
</dbReference>